<evidence type="ECO:0008006" key="3">
    <source>
        <dbReference type="Google" id="ProtNLM"/>
    </source>
</evidence>
<dbReference type="KEGG" id="fgi:OP10G_3880"/>
<reference evidence="1 2" key="1">
    <citation type="journal article" date="2014" name="PLoS ONE">
        <title>The first complete genome sequence of the class fimbriimonadia in the phylum armatimonadetes.</title>
        <authorList>
            <person name="Hu Z.Y."/>
            <person name="Wang Y.Z."/>
            <person name="Im W.T."/>
            <person name="Wang S.Y."/>
            <person name="Zhao G.P."/>
            <person name="Zheng H.J."/>
            <person name="Quan Z.X."/>
        </authorList>
    </citation>
    <scope>NUCLEOTIDE SEQUENCE [LARGE SCALE GENOMIC DNA]</scope>
    <source>
        <strain evidence="1">Gsoil 348</strain>
    </source>
</reference>
<dbReference type="Proteomes" id="UP000027982">
    <property type="component" value="Chromosome"/>
</dbReference>
<accession>A0A068NUN2</accession>
<evidence type="ECO:0000313" key="2">
    <source>
        <dbReference type="Proteomes" id="UP000027982"/>
    </source>
</evidence>
<dbReference type="RefSeq" id="WP_025228838.1">
    <property type="nucleotide sequence ID" value="NZ_CP007139.1"/>
</dbReference>
<gene>
    <name evidence="1" type="ORF">OP10G_3880</name>
</gene>
<dbReference type="InterPro" id="IPR021373">
    <property type="entry name" value="DUF2993"/>
</dbReference>
<dbReference type="OrthoDB" id="9796678at2"/>
<name>A0A068NUN2_FIMGI</name>
<dbReference type="HOGENOM" id="CLU_1014703_0_0_0"/>
<dbReference type="Pfam" id="PF11209">
    <property type="entry name" value="LmeA"/>
    <property type="match status" value="1"/>
</dbReference>
<dbReference type="EMBL" id="CP007139">
    <property type="protein sequence ID" value="AIE87248.1"/>
    <property type="molecule type" value="Genomic_DNA"/>
</dbReference>
<protein>
    <recommendedName>
        <fullName evidence="3">DUF2993 domain-containing protein</fullName>
    </recommendedName>
</protein>
<dbReference type="AlphaFoldDB" id="A0A068NUN2"/>
<proteinExistence type="predicted"/>
<evidence type="ECO:0000313" key="1">
    <source>
        <dbReference type="EMBL" id="AIE87248.1"/>
    </source>
</evidence>
<dbReference type="STRING" id="661478.OP10G_3880"/>
<sequence>MTPILVGLVGLGLIRTVNAEVHRFERLAATEISSLLSGDRKRVDIKSSVGPEAIFGDIHRVSIVASGFSSDGLPLYTEPWRSQRGVLHDLRIDMRDFTLRGLRVARLQADIPDCRFDLALALRDHRFRLSRSGLGIGEVEVTAADLEAFILAKFHEVKTAHVRMDRDKLFIEGRAELILLTTDFFIAARLEPAGGSRLVLTHPRVLFDGNPADPELQKVLLEILNPVVDLDRDLGLSGAMKVDRVVLRNGTLRASGVTKIPSRERGTKTNAPAL</sequence>
<organism evidence="1 2">
    <name type="scientific">Fimbriimonas ginsengisoli Gsoil 348</name>
    <dbReference type="NCBI Taxonomy" id="661478"/>
    <lineage>
        <taxon>Bacteria</taxon>
        <taxon>Bacillati</taxon>
        <taxon>Armatimonadota</taxon>
        <taxon>Fimbriimonadia</taxon>
        <taxon>Fimbriimonadales</taxon>
        <taxon>Fimbriimonadaceae</taxon>
        <taxon>Fimbriimonas</taxon>
    </lineage>
</organism>
<keyword evidence="2" id="KW-1185">Reference proteome</keyword>